<feature type="region of interest" description="Disordered" evidence="1">
    <location>
        <begin position="1"/>
        <end position="24"/>
    </location>
</feature>
<dbReference type="AlphaFoldDB" id="A0A543DYC9"/>
<protein>
    <submittedName>
        <fullName evidence="2">Uncharacterized protein</fullName>
    </submittedName>
</protein>
<evidence type="ECO:0000313" key="2">
    <source>
        <dbReference type="EMBL" id="TQM14316.1"/>
    </source>
</evidence>
<reference evidence="2 3" key="1">
    <citation type="submission" date="2019-06" db="EMBL/GenBank/DDBJ databases">
        <title>Sequencing the genomes of 1000 actinobacteria strains.</title>
        <authorList>
            <person name="Klenk H.-P."/>
        </authorList>
    </citation>
    <scope>NUCLEOTIDE SEQUENCE [LARGE SCALE GENOMIC DNA]</scope>
    <source>
        <strain evidence="2 3">DSM 45301</strain>
    </source>
</reference>
<accession>A0A543DYC9</accession>
<organism evidence="2 3">
    <name type="scientific">Pseudonocardia kunmingensis</name>
    <dbReference type="NCBI Taxonomy" id="630975"/>
    <lineage>
        <taxon>Bacteria</taxon>
        <taxon>Bacillati</taxon>
        <taxon>Actinomycetota</taxon>
        <taxon>Actinomycetes</taxon>
        <taxon>Pseudonocardiales</taxon>
        <taxon>Pseudonocardiaceae</taxon>
        <taxon>Pseudonocardia</taxon>
    </lineage>
</organism>
<sequence length="57" mass="6077">MLPTPQAVTDVEPADIHGPRTVYRWPSGESQTAIALTSVRAPAQEYELSGGVRSGKP</sequence>
<name>A0A543DYC9_9PSEU</name>
<evidence type="ECO:0000313" key="3">
    <source>
        <dbReference type="Proteomes" id="UP000315677"/>
    </source>
</evidence>
<keyword evidence="3" id="KW-1185">Reference proteome</keyword>
<dbReference type="EMBL" id="VFPA01000001">
    <property type="protein sequence ID" value="TQM14316.1"/>
    <property type="molecule type" value="Genomic_DNA"/>
</dbReference>
<comment type="caution">
    <text evidence="2">The sequence shown here is derived from an EMBL/GenBank/DDBJ whole genome shotgun (WGS) entry which is preliminary data.</text>
</comment>
<dbReference type="Proteomes" id="UP000315677">
    <property type="component" value="Unassembled WGS sequence"/>
</dbReference>
<gene>
    <name evidence="2" type="ORF">FB558_1078</name>
</gene>
<proteinExistence type="predicted"/>
<evidence type="ECO:0000256" key="1">
    <source>
        <dbReference type="SAM" id="MobiDB-lite"/>
    </source>
</evidence>